<dbReference type="GO" id="GO:0016757">
    <property type="term" value="F:glycosyltransferase activity"/>
    <property type="evidence" value="ECO:0007669"/>
    <property type="project" value="InterPro"/>
</dbReference>
<feature type="domain" description="Glycosyl transferase family 1" evidence="2">
    <location>
        <begin position="159"/>
        <end position="312"/>
    </location>
</feature>
<sequence length="346" mass="40212">MGKYINSFVQVLNNKYNYKPLGLLKKDNLCNNEDYFSFGFANYIAWEQLSLLKYRNQSKGPMIFPYNTAPLFLKESPDNILILHDVIFLNRSPTKSLKQKIGQLYRSFIVPVIVHKFQHIITVSEYSKNQIIQRLKVSPEKIDVIPNSVSLTDNFENENPDFEDRDNVIFHIGGEPDYKNSKMLLYAFAGLPISIKENYRLKMIGIRDLKTLNEYRTIAEQLNIIDNIIFLDYQTDLEIKELYQNSKLFIFPSKEEGFGIPIIEAMKYGCSLICSNASCLPEIAGEGAVYFDPNDQISLINAITSTLDDKKAIETRILQGYEQVKKYSFEAFEQKIIFWYKNRFKL</sequence>
<dbReference type="Pfam" id="PF00534">
    <property type="entry name" value="Glycos_transf_1"/>
    <property type="match status" value="1"/>
</dbReference>
<evidence type="ECO:0000313" key="4">
    <source>
        <dbReference type="EMBL" id="MBB5622324.1"/>
    </source>
</evidence>
<dbReference type="InterPro" id="IPR001296">
    <property type="entry name" value="Glyco_trans_1"/>
</dbReference>
<dbReference type="Proteomes" id="UP000537718">
    <property type="component" value="Unassembled WGS sequence"/>
</dbReference>
<gene>
    <name evidence="4" type="ORF">HDE69_003399</name>
</gene>
<organism evidence="4 5">
    <name type="scientific">Pedobacter cryoconitis</name>
    <dbReference type="NCBI Taxonomy" id="188932"/>
    <lineage>
        <taxon>Bacteria</taxon>
        <taxon>Pseudomonadati</taxon>
        <taxon>Bacteroidota</taxon>
        <taxon>Sphingobacteriia</taxon>
        <taxon>Sphingobacteriales</taxon>
        <taxon>Sphingobacteriaceae</taxon>
        <taxon>Pedobacter</taxon>
    </lineage>
</organism>
<evidence type="ECO:0000259" key="3">
    <source>
        <dbReference type="Pfam" id="PF13439"/>
    </source>
</evidence>
<dbReference type="SUPFAM" id="SSF53756">
    <property type="entry name" value="UDP-Glycosyltransferase/glycogen phosphorylase"/>
    <property type="match status" value="1"/>
</dbReference>
<dbReference type="PANTHER" id="PTHR46401">
    <property type="entry name" value="GLYCOSYLTRANSFERASE WBBK-RELATED"/>
    <property type="match status" value="1"/>
</dbReference>
<dbReference type="InterPro" id="IPR028098">
    <property type="entry name" value="Glyco_trans_4-like_N"/>
</dbReference>
<dbReference type="Pfam" id="PF13439">
    <property type="entry name" value="Glyco_transf_4"/>
    <property type="match status" value="1"/>
</dbReference>
<feature type="domain" description="Glycosyltransferase subfamily 4-like N-terminal" evidence="3">
    <location>
        <begin position="98"/>
        <end position="151"/>
    </location>
</feature>
<dbReference type="PANTHER" id="PTHR46401:SF2">
    <property type="entry name" value="GLYCOSYLTRANSFERASE WBBK-RELATED"/>
    <property type="match status" value="1"/>
</dbReference>
<dbReference type="CDD" id="cd03809">
    <property type="entry name" value="GT4_MtfB-like"/>
    <property type="match status" value="1"/>
</dbReference>
<evidence type="ECO:0000259" key="2">
    <source>
        <dbReference type="Pfam" id="PF00534"/>
    </source>
</evidence>
<name>A0A7W8YV08_9SPHI</name>
<dbReference type="AlphaFoldDB" id="A0A7W8YV08"/>
<keyword evidence="1 4" id="KW-0808">Transferase</keyword>
<evidence type="ECO:0000313" key="5">
    <source>
        <dbReference type="Proteomes" id="UP000537718"/>
    </source>
</evidence>
<protein>
    <submittedName>
        <fullName evidence="4">Glycosyltransferase involved in cell wall biosynthesis</fullName>
    </submittedName>
</protein>
<accession>A0A7W8YV08</accession>
<comment type="caution">
    <text evidence="4">The sequence shown here is derived from an EMBL/GenBank/DDBJ whole genome shotgun (WGS) entry which is preliminary data.</text>
</comment>
<dbReference type="Gene3D" id="3.40.50.2000">
    <property type="entry name" value="Glycogen Phosphorylase B"/>
    <property type="match status" value="2"/>
</dbReference>
<reference evidence="4 5" key="1">
    <citation type="submission" date="2020-08" db="EMBL/GenBank/DDBJ databases">
        <title>Genomic Encyclopedia of Type Strains, Phase IV (KMG-V): Genome sequencing to study the core and pangenomes of soil and plant-associated prokaryotes.</title>
        <authorList>
            <person name="Whitman W."/>
        </authorList>
    </citation>
    <scope>NUCLEOTIDE SEQUENCE [LARGE SCALE GENOMIC DNA]</scope>
    <source>
        <strain evidence="4 5">MP7CTX6</strain>
    </source>
</reference>
<dbReference type="RefSeq" id="WP_183868253.1">
    <property type="nucleotide sequence ID" value="NZ_JACHCF010000008.1"/>
</dbReference>
<proteinExistence type="predicted"/>
<dbReference type="EMBL" id="JACHCF010000008">
    <property type="protein sequence ID" value="MBB5622324.1"/>
    <property type="molecule type" value="Genomic_DNA"/>
</dbReference>
<evidence type="ECO:0000256" key="1">
    <source>
        <dbReference type="ARBA" id="ARBA00022679"/>
    </source>
</evidence>